<evidence type="ECO:0000313" key="3">
    <source>
        <dbReference type="Proteomes" id="UP000235388"/>
    </source>
</evidence>
<evidence type="ECO:0000313" key="2">
    <source>
        <dbReference type="EMBL" id="PLW54273.1"/>
    </source>
</evidence>
<feature type="compositionally biased region" description="Polar residues" evidence="1">
    <location>
        <begin position="72"/>
        <end position="81"/>
    </location>
</feature>
<reference evidence="2 3" key="1">
    <citation type="submission" date="2017-11" db="EMBL/GenBank/DDBJ databases">
        <title>De novo assembly and phasing of dikaryotic genomes from two isolates of Puccinia coronata f. sp. avenae, the causal agent of oat crown rust.</title>
        <authorList>
            <person name="Miller M.E."/>
            <person name="Zhang Y."/>
            <person name="Omidvar V."/>
            <person name="Sperschneider J."/>
            <person name="Schwessinger B."/>
            <person name="Raley C."/>
            <person name="Palmer J.M."/>
            <person name="Garnica D."/>
            <person name="Upadhyaya N."/>
            <person name="Rathjen J."/>
            <person name="Taylor J.M."/>
            <person name="Park R.F."/>
            <person name="Dodds P.N."/>
            <person name="Hirsch C.D."/>
            <person name="Kianian S.F."/>
            <person name="Figueroa M."/>
        </authorList>
    </citation>
    <scope>NUCLEOTIDE SEQUENCE [LARGE SCALE GENOMIC DNA]</scope>
    <source>
        <strain evidence="2">12NC29</strain>
    </source>
</reference>
<accession>A0A2N5VWA2</accession>
<name>A0A2N5VWA2_9BASI</name>
<keyword evidence="3" id="KW-1185">Reference proteome</keyword>
<protein>
    <submittedName>
        <fullName evidence="2">Uncharacterized protein</fullName>
    </submittedName>
</protein>
<feature type="region of interest" description="Disordered" evidence="1">
    <location>
        <begin position="25"/>
        <end position="81"/>
    </location>
</feature>
<comment type="caution">
    <text evidence="2">The sequence shown here is derived from an EMBL/GenBank/DDBJ whole genome shotgun (WGS) entry which is preliminary data.</text>
</comment>
<feature type="compositionally biased region" description="Polar residues" evidence="1">
    <location>
        <begin position="208"/>
        <end position="224"/>
    </location>
</feature>
<feature type="compositionally biased region" description="Polar residues" evidence="1">
    <location>
        <begin position="336"/>
        <end position="356"/>
    </location>
</feature>
<organism evidence="2 3">
    <name type="scientific">Puccinia coronata f. sp. avenae</name>
    <dbReference type="NCBI Taxonomy" id="200324"/>
    <lineage>
        <taxon>Eukaryota</taxon>
        <taxon>Fungi</taxon>
        <taxon>Dikarya</taxon>
        <taxon>Basidiomycota</taxon>
        <taxon>Pucciniomycotina</taxon>
        <taxon>Pucciniomycetes</taxon>
        <taxon>Pucciniales</taxon>
        <taxon>Pucciniaceae</taxon>
        <taxon>Puccinia</taxon>
    </lineage>
</organism>
<dbReference type="OrthoDB" id="2507007at2759"/>
<dbReference type="EMBL" id="PGCJ01000048">
    <property type="protein sequence ID" value="PLW54273.1"/>
    <property type="molecule type" value="Genomic_DNA"/>
</dbReference>
<gene>
    <name evidence="2" type="ORF">PCANC_05220</name>
</gene>
<feature type="compositionally biased region" description="Low complexity" evidence="1">
    <location>
        <begin position="58"/>
        <end position="71"/>
    </location>
</feature>
<dbReference type="AlphaFoldDB" id="A0A2N5VWA2"/>
<feature type="region of interest" description="Disordered" evidence="1">
    <location>
        <begin position="168"/>
        <end position="224"/>
    </location>
</feature>
<evidence type="ECO:0000256" key="1">
    <source>
        <dbReference type="SAM" id="MobiDB-lite"/>
    </source>
</evidence>
<dbReference type="STRING" id="200324.A0A2N5VWA2"/>
<dbReference type="Proteomes" id="UP000235388">
    <property type="component" value="Unassembled WGS sequence"/>
</dbReference>
<dbReference type="CDD" id="cd00084">
    <property type="entry name" value="HMG-box_SF"/>
    <property type="match status" value="1"/>
</dbReference>
<feature type="region of interest" description="Disordered" evidence="1">
    <location>
        <begin position="566"/>
        <end position="646"/>
    </location>
</feature>
<feature type="compositionally biased region" description="Polar residues" evidence="1">
    <location>
        <begin position="25"/>
        <end position="44"/>
    </location>
</feature>
<feature type="region of interest" description="Disordered" evidence="1">
    <location>
        <begin position="333"/>
        <end position="372"/>
    </location>
</feature>
<sequence>MAYITFENNGNPSYTEGSYINHGNNIENNGYSNPNSSGISTHHPIQSHEFCPHPSGLQQQSNNSHSHYSSQPNGSYYTGALPSNFNHPNISGNLAIPSGIPNANPPGSRHVKQSAHLRGTNPSGNLGSQLIPTANLQPRLTHHSTQAAVLGQQQLGLSLLPNVPQQATGAQLGTQEQPSQTSTQTQPKKKSRRKTKRTFVDNGELPEPTSTNQPNVTSASAPTTNETVNRFLLGNNITPRIAISPSTRAEYGLKSLDELRAIALSKSKRVMTQDIMGRKQSQRSLSSWNNFQKENGHIFKGEGKGVKDSLGMSKLSVMWEATSAKEKATFKPGVYKNTTNTTGQEDQDPTEQSGPTDLSAISGLRAQSKSMKEAESRVDRWMEEWNQKAIHIAATNHCEIVMFAVSTHLSSHNFQLGRSTPGAAEFVKQMYEADGIKNYQSRLQAFATGAKVNDINPSITQKGQPLKPVTVVKEARVKLGELVARETGGKKTDWSWQGCDKALGSLGYKVVFLPGIVSKPIWIKTASHSLGRSEAKLIIEDLENKLIRVVRDTNALLGRTSQPADVSLTQASAPNNGSQGAKVSTNQTLTNGPTRKRTCPTGLKSTFETRKKRCRQAPSLTASELALDQSSEESFDNAQQSSEEED</sequence>
<feature type="compositionally biased region" description="Polar residues" evidence="1">
    <location>
        <begin position="636"/>
        <end position="646"/>
    </location>
</feature>
<proteinExistence type="predicted"/>
<feature type="compositionally biased region" description="Basic residues" evidence="1">
    <location>
        <begin position="187"/>
        <end position="197"/>
    </location>
</feature>
<feature type="region of interest" description="Disordered" evidence="1">
    <location>
        <begin position="96"/>
        <end position="131"/>
    </location>
</feature>
<feature type="compositionally biased region" description="Low complexity" evidence="1">
    <location>
        <begin position="177"/>
        <end position="186"/>
    </location>
</feature>
<feature type="compositionally biased region" description="Polar residues" evidence="1">
    <location>
        <begin position="120"/>
        <end position="131"/>
    </location>
</feature>
<feature type="compositionally biased region" description="Polar residues" evidence="1">
    <location>
        <begin position="566"/>
        <end position="593"/>
    </location>
</feature>